<keyword evidence="2" id="KW-0378">Hydrolase</keyword>
<protein>
    <submittedName>
        <fullName evidence="4">Membrane protein</fullName>
    </submittedName>
</protein>
<reference evidence="4" key="2">
    <citation type="submission" date="2020-09" db="EMBL/GenBank/DDBJ databases">
        <authorList>
            <person name="Sun Q."/>
            <person name="Zhou Y."/>
        </authorList>
    </citation>
    <scope>NUCLEOTIDE SEQUENCE</scope>
    <source>
        <strain evidence="4">CGMCC 1.15519</strain>
    </source>
</reference>
<feature type="short sequence motif" description="DGA/G" evidence="2">
    <location>
        <begin position="161"/>
        <end position="163"/>
    </location>
</feature>
<dbReference type="SUPFAM" id="SSF52151">
    <property type="entry name" value="FabD/lysophospholipase-like"/>
    <property type="match status" value="1"/>
</dbReference>
<dbReference type="GO" id="GO:0016042">
    <property type="term" value="P:lipid catabolic process"/>
    <property type="evidence" value="ECO:0007669"/>
    <property type="project" value="UniProtKB-UniRule"/>
</dbReference>
<comment type="caution">
    <text evidence="2">Lacks conserved residue(s) required for the propagation of feature annotation.</text>
</comment>
<dbReference type="Gene3D" id="3.40.1090.10">
    <property type="entry name" value="Cytosolic phospholipase A2 catalytic domain"/>
    <property type="match status" value="1"/>
</dbReference>
<keyword evidence="1 2" id="KW-0443">Lipid metabolism</keyword>
<dbReference type="AlphaFoldDB" id="A0A917E6Y7"/>
<organism evidence="4 5">
    <name type="scientific">Sandarakinorhabdus glacialis</name>
    <dbReference type="NCBI Taxonomy" id="1614636"/>
    <lineage>
        <taxon>Bacteria</taxon>
        <taxon>Pseudomonadati</taxon>
        <taxon>Pseudomonadota</taxon>
        <taxon>Alphaproteobacteria</taxon>
        <taxon>Sphingomonadales</taxon>
        <taxon>Sphingosinicellaceae</taxon>
        <taxon>Sandarakinorhabdus</taxon>
    </lineage>
</organism>
<feature type="active site" description="Proton acceptor" evidence="2">
    <location>
        <position position="161"/>
    </location>
</feature>
<evidence type="ECO:0000259" key="3">
    <source>
        <dbReference type="PROSITE" id="PS51635"/>
    </source>
</evidence>
<accession>A0A917E6Y7</accession>
<proteinExistence type="predicted"/>
<dbReference type="InterPro" id="IPR016035">
    <property type="entry name" value="Acyl_Trfase/lysoPLipase"/>
</dbReference>
<evidence type="ECO:0000313" key="4">
    <source>
        <dbReference type="EMBL" id="GGE05336.1"/>
    </source>
</evidence>
<dbReference type="EMBL" id="BMJM01000002">
    <property type="protein sequence ID" value="GGE05336.1"/>
    <property type="molecule type" value="Genomic_DNA"/>
</dbReference>
<keyword evidence="2" id="KW-0442">Lipid degradation</keyword>
<feature type="domain" description="PNPLA" evidence="3">
    <location>
        <begin position="1"/>
        <end position="174"/>
    </location>
</feature>
<feature type="active site" description="Nucleophile" evidence="2">
    <location>
        <position position="5"/>
    </location>
</feature>
<reference evidence="4" key="1">
    <citation type="journal article" date="2014" name="Int. J. Syst. Evol. Microbiol.">
        <title>Complete genome sequence of Corynebacterium casei LMG S-19264T (=DSM 44701T), isolated from a smear-ripened cheese.</title>
        <authorList>
            <consortium name="US DOE Joint Genome Institute (JGI-PGF)"/>
            <person name="Walter F."/>
            <person name="Albersmeier A."/>
            <person name="Kalinowski J."/>
            <person name="Ruckert C."/>
        </authorList>
    </citation>
    <scope>NUCLEOTIDE SEQUENCE</scope>
    <source>
        <strain evidence="4">CGMCC 1.15519</strain>
    </source>
</reference>
<gene>
    <name evidence="4" type="ORF">GCM10011529_09670</name>
</gene>
<evidence type="ECO:0000256" key="1">
    <source>
        <dbReference type="ARBA" id="ARBA00023098"/>
    </source>
</evidence>
<comment type="caution">
    <text evidence="4">The sequence shown here is derived from an EMBL/GenBank/DDBJ whole genome shotgun (WGS) entry which is preliminary data.</text>
</comment>
<name>A0A917E6Y7_9SPHN</name>
<feature type="short sequence motif" description="GXSXG" evidence="2">
    <location>
        <begin position="3"/>
        <end position="7"/>
    </location>
</feature>
<dbReference type="RefSeq" id="WP_207792500.1">
    <property type="nucleotide sequence ID" value="NZ_BMJM01000002.1"/>
</dbReference>
<dbReference type="Pfam" id="PF12536">
    <property type="entry name" value="DUF3734"/>
    <property type="match status" value="1"/>
</dbReference>
<dbReference type="PROSITE" id="PS51635">
    <property type="entry name" value="PNPLA"/>
    <property type="match status" value="1"/>
</dbReference>
<sequence length="336" mass="37248">MAGISIGAINAALIAGNAPELRVPRLTEFWKLVTSGVTAAAPELGDGVRRQWNQVAAAMTMSQGAPGFFKPMWPPVVPWLKGPLGYYDTAPLRATLERLVDWDLLNNGPVRLSVGAVNVETGNFRYFDTRTDRIGPEHIMASGALPPGFPPIEIDGEYWWDGGLVSNTPLDYVLEIENDSDLMIFQVDLFPARGPMPQTISEAEERVKDIRFSSRTRQNTDANLKLNRARTAFHALVAKLPAELRDTEEVRLLAEVARENRVAVAQLIYRDKAWEGQAKDYEFSRATMAEHWLSGRADVEQTIHDAGWLSQPMQMGTVVYDLTREDLGARGSGGEI</sequence>
<dbReference type="GO" id="GO:0016787">
    <property type="term" value="F:hydrolase activity"/>
    <property type="evidence" value="ECO:0007669"/>
    <property type="project" value="UniProtKB-UniRule"/>
</dbReference>
<dbReference type="Proteomes" id="UP000635071">
    <property type="component" value="Unassembled WGS sequence"/>
</dbReference>
<evidence type="ECO:0000256" key="2">
    <source>
        <dbReference type="PROSITE-ProRule" id="PRU01161"/>
    </source>
</evidence>
<dbReference type="InterPro" id="IPR021095">
    <property type="entry name" value="DUF3734"/>
</dbReference>
<keyword evidence="5" id="KW-1185">Reference proteome</keyword>
<dbReference type="Pfam" id="PF01734">
    <property type="entry name" value="Patatin"/>
    <property type="match status" value="1"/>
</dbReference>
<evidence type="ECO:0000313" key="5">
    <source>
        <dbReference type="Proteomes" id="UP000635071"/>
    </source>
</evidence>
<dbReference type="InterPro" id="IPR002641">
    <property type="entry name" value="PNPLA_dom"/>
</dbReference>